<proteinExistence type="predicted"/>
<dbReference type="GeneID" id="28959860"/>
<dbReference type="Proteomes" id="UP000009097">
    <property type="component" value="Unassembled WGS sequence"/>
</dbReference>
<name>A0A0J9UWF0_FUSO4</name>
<dbReference type="KEGG" id="fox:FOXG_19154"/>
<protein>
    <submittedName>
        <fullName evidence="1">Uncharacterized protein</fullName>
    </submittedName>
</protein>
<dbReference type="EMBL" id="DS231701">
    <property type="protein sequence ID" value="KNB03520.1"/>
    <property type="molecule type" value="Genomic_DNA"/>
</dbReference>
<evidence type="ECO:0000313" key="1">
    <source>
        <dbReference type="EMBL" id="KNB03520.1"/>
    </source>
</evidence>
<dbReference type="AlphaFoldDB" id="A0A0J9UWF0"/>
<evidence type="ECO:0000313" key="2">
    <source>
        <dbReference type="Proteomes" id="UP000009097"/>
    </source>
</evidence>
<accession>A0A0J9UWF0</accession>
<sequence length="51" mass="5220">MGEILGKSKCEIVQAAADKTGRESSVKVSKAERHSQGLTASLAQSGFQAAG</sequence>
<organism evidence="1 2">
    <name type="scientific">Fusarium oxysporum f. sp. lycopersici (strain 4287 / CBS 123668 / FGSC 9935 / NRRL 34936)</name>
    <name type="common">Fusarium vascular wilt of tomato</name>
    <dbReference type="NCBI Taxonomy" id="426428"/>
    <lineage>
        <taxon>Eukaryota</taxon>
        <taxon>Fungi</taxon>
        <taxon>Dikarya</taxon>
        <taxon>Ascomycota</taxon>
        <taxon>Pezizomycotina</taxon>
        <taxon>Sordariomycetes</taxon>
        <taxon>Hypocreomycetidae</taxon>
        <taxon>Hypocreales</taxon>
        <taxon>Nectriaceae</taxon>
        <taxon>Fusarium</taxon>
        <taxon>Fusarium oxysporum species complex</taxon>
    </lineage>
</organism>
<dbReference type="RefSeq" id="XP_018241565.1">
    <property type="nucleotide sequence ID" value="XM_018399337.1"/>
</dbReference>
<dbReference type="VEuPathDB" id="FungiDB:FOXG_19154"/>
<reference evidence="1" key="1">
    <citation type="submission" date="2007-04" db="EMBL/GenBank/DDBJ databases">
        <authorList>
            <consortium name="The Broad Institute Genome Sequencing Platform"/>
            <person name="Birren B."/>
            <person name="Lander E."/>
            <person name="Galagan J."/>
            <person name="Nusbaum C."/>
            <person name="Devon K."/>
            <person name="Ma L.-J."/>
            <person name="Jaffe D."/>
            <person name="Butler J."/>
            <person name="Alvarez P."/>
            <person name="Gnerre S."/>
            <person name="Grabherr M."/>
            <person name="Kleber M."/>
            <person name="Mauceli E."/>
            <person name="Brockman W."/>
            <person name="MacCallum I.A."/>
            <person name="Young S."/>
            <person name="LaButti K."/>
            <person name="DeCaprio D."/>
            <person name="Crawford M."/>
            <person name="Koehrsen M."/>
            <person name="Engels R."/>
            <person name="Montgomery P."/>
            <person name="Pearson M."/>
            <person name="Howarth C."/>
            <person name="Larson L."/>
            <person name="White J."/>
            <person name="O'Leary S."/>
            <person name="Kodira C."/>
            <person name="Zeng Q."/>
            <person name="Yandava C."/>
            <person name="Alvarado L."/>
            <person name="Kistler C."/>
            <person name="Shim W.-B."/>
            <person name="Kang S."/>
            <person name="Woloshuk C."/>
        </authorList>
    </citation>
    <scope>NUCLEOTIDE SEQUENCE</scope>
    <source>
        <strain evidence="1">4287</strain>
    </source>
</reference>
<gene>
    <name evidence="1" type="ORF">FOXG_19154</name>
</gene>
<reference evidence="1" key="2">
    <citation type="journal article" date="2010" name="Nature">
        <title>Comparative genomics reveals mobile pathogenicity chromosomes in Fusarium.</title>
        <authorList>
            <person name="Ma L.J."/>
            <person name="van der Does H.C."/>
            <person name="Borkovich K.A."/>
            <person name="Coleman J.J."/>
            <person name="Daboussi M.J."/>
            <person name="Di Pietro A."/>
            <person name="Dufresne M."/>
            <person name="Freitag M."/>
            <person name="Grabherr M."/>
            <person name="Henrissat B."/>
            <person name="Houterman P.M."/>
            <person name="Kang S."/>
            <person name="Shim W.B."/>
            <person name="Woloshuk C."/>
            <person name="Xie X."/>
            <person name="Xu J.R."/>
            <person name="Antoniw J."/>
            <person name="Baker S.E."/>
            <person name="Bluhm B.H."/>
            <person name="Breakspear A."/>
            <person name="Brown D.W."/>
            <person name="Butchko R.A."/>
            <person name="Chapman S."/>
            <person name="Coulson R."/>
            <person name="Coutinho P.M."/>
            <person name="Danchin E.G."/>
            <person name="Diener A."/>
            <person name="Gale L.R."/>
            <person name="Gardiner D.M."/>
            <person name="Goff S."/>
            <person name="Hammond-Kosack K.E."/>
            <person name="Hilburn K."/>
            <person name="Hua-Van A."/>
            <person name="Jonkers W."/>
            <person name="Kazan K."/>
            <person name="Kodira C.D."/>
            <person name="Koehrsen M."/>
            <person name="Kumar L."/>
            <person name="Lee Y.H."/>
            <person name="Li L."/>
            <person name="Manners J.M."/>
            <person name="Miranda-Saavedra D."/>
            <person name="Mukherjee M."/>
            <person name="Park G."/>
            <person name="Park J."/>
            <person name="Park S.Y."/>
            <person name="Proctor R.H."/>
            <person name="Regev A."/>
            <person name="Ruiz-Roldan M.C."/>
            <person name="Sain D."/>
            <person name="Sakthikumar S."/>
            <person name="Sykes S."/>
            <person name="Schwartz D.C."/>
            <person name="Turgeon B.G."/>
            <person name="Wapinski I."/>
            <person name="Yoder O."/>
            <person name="Young S."/>
            <person name="Zeng Q."/>
            <person name="Zhou S."/>
            <person name="Galagan J."/>
            <person name="Cuomo C.A."/>
            <person name="Kistler H.C."/>
            <person name="Rep M."/>
        </authorList>
    </citation>
    <scope>NUCLEOTIDE SEQUENCE [LARGE SCALE GENOMIC DNA]</scope>
    <source>
        <strain evidence="1">4287</strain>
    </source>
</reference>